<name>A0A0L8HH19_OCTBM</name>
<protein>
    <submittedName>
        <fullName evidence="2">Uncharacterized protein</fullName>
    </submittedName>
</protein>
<reference evidence="2" key="1">
    <citation type="submission" date="2015-07" db="EMBL/GenBank/DDBJ databases">
        <title>MeaNS - Measles Nucleotide Surveillance Program.</title>
        <authorList>
            <person name="Tran T."/>
            <person name="Druce J."/>
        </authorList>
    </citation>
    <scope>NUCLEOTIDE SEQUENCE</scope>
    <source>
        <strain evidence="2">UCB-OBI-ISO-001</strain>
        <tissue evidence="2">Gonad</tissue>
    </source>
</reference>
<keyword evidence="1" id="KW-0812">Transmembrane</keyword>
<feature type="transmembrane region" description="Helical" evidence="1">
    <location>
        <begin position="61"/>
        <end position="85"/>
    </location>
</feature>
<proteinExistence type="predicted"/>
<evidence type="ECO:0000256" key="1">
    <source>
        <dbReference type="SAM" id="Phobius"/>
    </source>
</evidence>
<gene>
    <name evidence="2" type="ORF">OCBIM_22014713mg</name>
</gene>
<keyword evidence="1" id="KW-1133">Transmembrane helix</keyword>
<organism evidence="2">
    <name type="scientific">Octopus bimaculoides</name>
    <name type="common">California two-spotted octopus</name>
    <dbReference type="NCBI Taxonomy" id="37653"/>
    <lineage>
        <taxon>Eukaryota</taxon>
        <taxon>Metazoa</taxon>
        <taxon>Spiralia</taxon>
        <taxon>Lophotrochozoa</taxon>
        <taxon>Mollusca</taxon>
        <taxon>Cephalopoda</taxon>
        <taxon>Coleoidea</taxon>
        <taxon>Octopodiformes</taxon>
        <taxon>Octopoda</taxon>
        <taxon>Incirrata</taxon>
        <taxon>Octopodidae</taxon>
        <taxon>Octopus</taxon>
    </lineage>
</organism>
<dbReference type="OrthoDB" id="6174356at2759"/>
<feature type="transmembrane region" description="Helical" evidence="1">
    <location>
        <begin position="135"/>
        <end position="163"/>
    </location>
</feature>
<dbReference type="AlphaFoldDB" id="A0A0L8HH19"/>
<sequence length="258" mass="28179">MAVGFKYTTITITGALHFSLGIICVMISIVGLSVDNYRVLWSSYYRDRYPYHLEFPSKSTAAASFVVSLYIIAVGVVGIFTGQMSNPEAKTRKMKKIYLILTILSASLFSTGGISAFAMHSFWALHSTDENMAILFFFGLYLMVVEFVLAIVTSSICCCCSGIKKDAVTTQRPENLFLSPVVYPPNVAESHTPLQYPVQPPNAAGAYIPPQYIAQPPNVTGAYLPPQYIAQPPNVTGAYLPPQHIAQPPNVAGAQMHQ</sequence>
<feature type="transmembrane region" description="Helical" evidence="1">
    <location>
        <begin position="97"/>
        <end position="123"/>
    </location>
</feature>
<dbReference type="EMBL" id="KQ418169">
    <property type="protein sequence ID" value="KOF88537.1"/>
    <property type="molecule type" value="Genomic_DNA"/>
</dbReference>
<dbReference type="KEGG" id="obi:106870696"/>
<keyword evidence="1" id="KW-0472">Membrane</keyword>
<evidence type="ECO:0000313" key="2">
    <source>
        <dbReference type="EMBL" id="KOF88537.1"/>
    </source>
</evidence>
<accession>A0A0L8HH19</accession>
<feature type="transmembrane region" description="Helical" evidence="1">
    <location>
        <begin position="12"/>
        <end position="34"/>
    </location>
</feature>